<reference evidence="13" key="2">
    <citation type="submission" date="2009-11" db="EMBL/GenBank/DDBJ databases">
        <title>The Genome Sequence of Allomyces macrogynus strain ATCC 38327.</title>
        <authorList>
            <consortium name="The Broad Institute Genome Sequencing Platform"/>
            <person name="Russ C."/>
            <person name="Cuomo C."/>
            <person name="Shea T."/>
            <person name="Young S.K."/>
            <person name="Zeng Q."/>
            <person name="Koehrsen M."/>
            <person name="Haas B."/>
            <person name="Borodovsky M."/>
            <person name="Guigo R."/>
            <person name="Alvarado L."/>
            <person name="Berlin A."/>
            <person name="Borenstein D."/>
            <person name="Chen Z."/>
            <person name="Engels R."/>
            <person name="Freedman E."/>
            <person name="Gellesch M."/>
            <person name="Goldberg J."/>
            <person name="Griggs A."/>
            <person name="Gujja S."/>
            <person name="Heiman D."/>
            <person name="Hepburn T."/>
            <person name="Howarth C."/>
            <person name="Jen D."/>
            <person name="Larson L."/>
            <person name="Lewis B."/>
            <person name="Mehta T."/>
            <person name="Park D."/>
            <person name="Pearson M."/>
            <person name="Roberts A."/>
            <person name="Saif S."/>
            <person name="Shenoy N."/>
            <person name="Sisk P."/>
            <person name="Stolte C."/>
            <person name="Sykes S."/>
            <person name="Walk T."/>
            <person name="White J."/>
            <person name="Yandava C."/>
            <person name="Burger G."/>
            <person name="Gray M.W."/>
            <person name="Holland P.W.H."/>
            <person name="King N."/>
            <person name="Lang F.B.F."/>
            <person name="Roger A.J."/>
            <person name="Ruiz-Trillo I."/>
            <person name="Lander E."/>
            <person name="Nusbaum C."/>
        </authorList>
    </citation>
    <scope>NUCLEOTIDE SEQUENCE [LARGE SCALE GENOMIC DNA]</scope>
    <source>
        <strain evidence="13">ATCC 38327</strain>
    </source>
</reference>
<evidence type="ECO:0000256" key="9">
    <source>
        <dbReference type="SAM" id="MobiDB-lite"/>
    </source>
</evidence>
<proteinExistence type="predicted"/>
<feature type="compositionally biased region" description="Low complexity" evidence="9">
    <location>
        <begin position="493"/>
        <end position="508"/>
    </location>
</feature>
<feature type="compositionally biased region" description="Polar residues" evidence="9">
    <location>
        <begin position="353"/>
        <end position="362"/>
    </location>
</feature>
<evidence type="ECO:0000256" key="7">
    <source>
        <dbReference type="ARBA" id="ARBA00023286"/>
    </source>
</evidence>
<dbReference type="PANTHER" id="PTHR45638">
    <property type="entry name" value="CYCLIC NUCLEOTIDE-GATED CATION CHANNEL SUBUNIT A"/>
    <property type="match status" value="1"/>
</dbReference>
<dbReference type="VEuPathDB" id="FungiDB:AMAG_00402"/>
<feature type="compositionally biased region" description="Polar residues" evidence="9">
    <location>
        <begin position="335"/>
        <end position="344"/>
    </location>
</feature>
<evidence type="ECO:0000259" key="11">
    <source>
        <dbReference type="PROSITE" id="PS50042"/>
    </source>
</evidence>
<keyword evidence="13" id="KW-1185">Reference proteome</keyword>
<feature type="compositionally biased region" description="Polar residues" evidence="9">
    <location>
        <begin position="149"/>
        <end position="160"/>
    </location>
</feature>
<evidence type="ECO:0000256" key="2">
    <source>
        <dbReference type="ARBA" id="ARBA00022448"/>
    </source>
</evidence>
<sequence>MGSSDKDGPSLGLVERGPTLPPAQPPASEIGAPRIDAELTVITDGNGVAPTLRYPLPPGITVNVAQRKAPIQTIVTSPTETDLVARGQNTSSSSLTATRGSEAALTTGAGLWTVVEANANSHAGRIPVFAFPDTVPEQAPQATGRGTLERQQAMSTNSLQRRGAGASNPSGGLPVGSAPRAGSGGLLGSPTRDSLSRPAYTSPLQYSISGATTDSATSSASSTSNKPAGSSVIMTSVGPADTDSTHPRRASALPAPSGQPPDPVVTSRRDSAPGIRLTSSLARRAAAAAAMSGAPPGAGATHAPMVPSPLGQRTGQRPRLATGRDRRDRVVDISRASSYVSDWQSLPGDRTPMSHQSETSFNSPDGSAGGSGSGPDGKPFTVAGSVGSRLLDPTDSFYRAQSTASGFAAPHPAPLVPRHQQYLSVNSFASVGGGGGGHAAGASASSFTSNASVTHSMAGSRESGSLTRTSNNSSDGAPVPSVLGANARALRAGTSPPTTTPSGTNGRSGPPPPIRTTMLADTHAGPGEGSPTTASAAVRALRPRTISMPTTGFASQPLLGVPVGAGNAVITLGLPLSRLVEMPSTQSAFASSMESTSKKPPPLAGVALASPNTPSTAVVPSLGANSNYKIGGGGGDEKPGATGPGPGTALSTPGGGASSPGSGGATPISPSGGGAVAATPAPGDPGGAPATTIGRAVSWIQGFYKRQIEEVDTPFWRAWRRLIMWIELYNMLCGPFAMSWICHFTITPAYMYVGYILDLLLLLDVWLNLNHRYENEYGVVVANPKEIKDHYLKHKFGYWDLAGSVPLDLLCLVMPLVRNEPLRCPRHYFPDTNTYGFFYTRSQVPDYLYAWAILRMTRWFRLPRLVQEFRNWSIHGVHIAYARLIKNFVVLAIYVHIDACFFFMLNAWEDVGTAWIDSEKLRDPNAEVVFVTQFYSTFHTSLKTFVYVFRKLQTNSERLYCTFEIMIGTVIYGSIFGVLSNFIRALDTKAALEDEAEKHKLKMDYLKKFLRTRRFPVDLQRKILHHEEFLWVKGQGMDEGTLFGNLPKSLRQDVYNHMYMDLVNQVPLFKGTDWSFKANLTRAMRTVIAPADFYICRQGDDGSEMYFIRSGEIEVVTGDLSRVLVTLTQGSFFGEIALFEESRRTATVRTKTVSELCVLTKEAFQDILRLYPAMAEIFRQAIAERKALDAKRKAEAEAAAKAKADAELAEKLKAERNQARKSRKMMAGSGSGMKSSASHRQHRTITRRAAGTGGGTNGNGSDERGAPRSSFGLLGSRSKEFRAAGGNEGGGGGGGGLAAPVGGNFLTSALGLASMNRSLMGSTGSRAPSEHDSASQHSGTVDRDRDRDDHGGHPPTGHGTGARRFSLNLKSIMPMSMNRPGGLGAAIGASISNLRESVTQLAGSLGNGLHEPASAQGTQSRHSRTSGLDSASARGGTGAPNSYGGGGGGGRNGNGSDEEAAGVSSSGAFASSPRSTVSPAETDGRRTLDQDR</sequence>
<feature type="compositionally biased region" description="Gly residues" evidence="9">
    <location>
        <begin position="653"/>
        <end position="664"/>
    </location>
</feature>
<keyword evidence="4 10" id="KW-1133">Transmembrane helix</keyword>
<dbReference type="InterPro" id="IPR018490">
    <property type="entry name" value="cNMP-bd_dom_sf"/>
</dbReference>
<dbReference type="eggNOG" id="KOG0498">
    <property type="taxonomic scope" value="Eukaryota"/>
</dbReference>
<keyword evidence="8" id="KW-0407">Ion channel</keyword>
<feature type="region of interest" description="Disordered" evidence="9">
    <location>
        <begin position="1"/>
        <end position="31"/>
    </location>
</feature>
<evidence type="ECO:0000256" key="1">
    <source>
        <dbReference type="ARBA" id="ARBA00004141"/>
    </source>
</evidence>
<dbReference type="InterPro" id="IPR014710">
    <property type="entry name" value="RmlC-like_jellyroll"/>
</dbReference>
<feature type="compositionally biased region" description="Low complexity" evidence="9">
    <location>
        <begin position="211"/>
        <end position="231"/>
    </location>
</feature>
<feature type="region of interest" description="Disordered" evidence="9">
    <location>
        <begin position="1214"/>
        <end position="1273"/>
    </location>
</feature>
<feature type="compositionally biased region" description="Basic and acidic residues" evidence="9">
    <location>
        <begin position="1482"/>
        <end position="1492"/>
    </location>
</feature>
<dbReference type="GO" id="GO:0005221">
    <property type="term" value="F:intracellularly cyclic nucleotide-activated monoatomic cation channel activity"/>
    <property type="evidence" value="ECO:0007669"/>
    <property type="project" value="InterPro"/>
</dbReference>
<feature type="transmembrane region" description="Helical" evidence="10">
    <location>
        <begin position="888"/>
        <end position="908"/>
    </location>
</feature>
<dbReference type="InterPro" id="IPR018488">
    <property type="entry name" value="cNMP-bd_CS"/>
</dbReference>
<dbReference type="Gene3D" id="1.10.287.630">
    <property type="entry name" value="Helix hairpin bin"/>
    <property type="match status" value="1"/>
</dbReference>
<feature type="transmembrane region" description="Helical" evidence="10">
    <location>
        <begin position="749"/>
        <end position="767"/>
    </location>
</feature>
<dbReference type="Gene3D" id="1.10.287.70">
    <property type="match status" value="1"/>
</dbReference>
<feature type="transmembrane region" description="Helical" evidence="10">
    <location>
        <begin position="928"/>
        <end position="949"/>
    </location>
</feature>
<feature type="compositionally biased region" description="Gly residues" evidence="9">
    <location>
        <begin position="1435"/>
        <end position="1453"/>
    </location>
</feature>
<feature type="compositionally biased region" description="Low complexity" evidence="9">
    <location>
        <begin position="1225"/>
        <end position="1236"/>
    </location>
</feature>
<feature type="region of interest" description="Disordered" evidence="9">
    <location>
        <begin position="211"/>
        <end position="272"/>
    </location>
</feature>
<keyword evidence="5" id="KW-0406">Ion transport</keyword>
<organism evidence="12 13">
    <name type="scientific">Allomyces macrogynus (strain ATCC 38327)</name>
    <name type="common">Allomyces javanicus var. macrogynus</name>
    <dbReference type="NCBI Taxonomy" id="578462"/>
    <lineage>
        <taxon>Eukaryota</taxon>
        <taxon>Fungi</taxon>
        <taxon>Fungi incertae sedis</taxon>
        <taxon>Blastocladiomycota</taxon>
        <taxon>Blastocladiomycetes</taxon>
        <taxon>Blastocladiales</taxon>
        <taxon>Blastocladiaceae</taxon>
        <taxon>Allomyces</taxon>
    </lineage>
</organism>
<feature type="region of interest" description="Disordered" evidence="9">
    <location>
        <begin position="287"/>
        <end position="386"/>
    </location>
</feature>
<dbReference type="SUPFAM" id="SSF51206">
    <property type="entry name" value="cAMP-binding domain-like"/>
    <property type="match status" value="1"/>
</dbReference>
<evidence type="ECO:0000313" key="13">
    <source>
        <dbReference type="Proteomes" id="UP000054350"/>
    </source>
</evidence>
<protein>
    <recommendedName>
        <fullName evidence="11">Cyclic nucleotide-binding domain-containing protein</fullName>
    </recommendedName>
</protein>
<dbReference type="GO" id="GO:0016020">
    <property type="term" value="C:membrane"/>
    <property type="evidence" value="ECO:0007669"/>
    <property type="project" value="UniProtKB-SubCell"/>
</dbReference>
<feature type="compositionally biased region" description="Polar residues" evidence="9">
    <location>
        <begin position="1415"/>
        <end position="1429"/>
    </location>
</feature>
<evidence type="ECO:0000256" key="8">
    <source>
        <dbReference type="ARBA" id="ARBA00023303"/>
    </source>
</evidence>
<feature type="compositionally biased region" description="Low complexity" evidence="9">
    <location>
        <begin position="1461"/>
        <end position="1472"/>
    </location>
</feature>
<dbReference type="PANTHER" id="PTHR45638:SF11">
    <property type="entry name" value="CYCLIC NUCLEOTIDE-GATED CATION CHANNEL SUBUNIT A"/>
    <property type="match status" value="1"/>
</dbReference>
<dbReference type="Pfam" id="PF00027">
    <property type="entry name" value="cNMP_binding"/>
    <property type="match status" value="1"/>
</dbReference>
<evidence type="ECO:0000256" key="6">
    <source>
        <dbReference type="ARBA" id="ARBA00023136"/>
    </source>
</evidence>
<dbReference type="InterPro" id="IPR000595">
    <property type="entry name" value="cNMP-bd_dom"/>
</dbReference>
<feature type="region of interest" description="Disordered" evidence="9">
    <location>
        <begin position="453"/>
        <end position="533"/>
    </location>
</feature>
<gene>
    <name evidence="12" type="ORF">AMAG_00402</name>
</gene>
<dbReference type="EMBL" id="GG745328">
    <property type="protein sequence ID" value="KNE54427.1"/>
    <property type="molecule type" value="Genomic_DNA"/>
</dbReference>
<feature type="compositionally biased region" description="Basic and acidic residues" evidence="9">
    <location>
        <begin position="322"/>
        <end position="332"/>
    </location>
</feature>
<feature type="transmembrane region" description="Helical" evidence="10">
    <location>
        <begin position="961"/>
        <end position="983"/>
    </location>
</feature>
<dbReference type="PROSITE" id="PS00888">
    <property type="entry name" value="CNMP_BINDING_1"/>
    <property type="match status" value="1"/>
</dbReference>
<accession>A0A0L0RVF7</accession>
<name>A0A0L0RVF7_ALLM3</name>
<keyword evidence="3 10" id="KW-0812">Transmembrane</keyword>
<dbReference type="SUPFAM" id="SSF81324">
    <property type="entry name" value="Voltage-gated potassium channels"/>
    <property type="match status" value="1"/>
</dbReference>
<evidence type="ECO:0000313" key="12">
    <source>
        <dbReference type="EMBL" id="KNE54427.1"/>
    </source>
</evidence>
<dbReference type="PROSITE" id="PS00889">
    <property type="entry name" value="CNMP_BINDING_2"/>
    <property type="match status" value="1"/>
</dbReference>
<feature type="region of interest" description="Disordered" evidence="9">
    <location>
        <begin position="136"/>
        <end position="199"/>
    </location>
</feature>
<evidence type="ECO:0000256" key="10">
    <source>
        <dbReference type="SAM" id="Phobius"/>
    </source>
</evidence>
<comment type="subcellular location">
    <subcellularLocation>
        <location evidence="1">Membrane</location>
        <topology evidence="1">Multi-pass membrane protein</topology>
    </subcellularLocation>
</comment>
<feature type="region of interest" description="Disordered" evidence="9">
    <location>
        <begin position="1404"/>
        <end position="1492"/>
    </location>
</feature>
<evidence type="ECO:0000256" key="5">
    <source>
        <dbReference type="ARBA" id="ARBA00023065"/>
    </source>
</evidence>
<feature type="compositionally biased region" description="Low complexity" evidence="9">
    <location>
        <begin position="665"/>
        <end position="688"/>
    </location>
</feature>
<dbReference type="InterPro" id="IPR050866">
    <property type="entry name" value="CNG_cation_channel"/>
</dbReference>
<dbReference type="CDD" id="cd00038">
    <property type="entry name" value="CAP_ED"/>
    <property type="match status" value="1"/>
</dbReference>
<feature type="compositionally biased region" description="Basic and acidic residues" evidence="9">
    <location>
        <begin position="1328"/>
        <end position="1352"/>
    </location>
</feature>
<dbReference type="STRING" id="578462.A0A0L0RVF7"/>
<feature type="domain" description="Cyclic nucleotide-binding" evidence="11">
    <location>
        <begin position="1068"/>
        <end position="1168"/>
    </location>
</feature>
<keyword evidence="7" id="KW-1071">Ligand-gated ion channel</keyword>
<feature type="region of interest" description="Disordered" evidence="9">
    <location>
        <begin position="628"/>
        <end position="688"/>
    </location>
</feature>
<keyword evidence="2" id="KW-0813">Transport</keyword>
<feature type="compositionally biased region" description="Basic residues" evidence="9">
    <location>
        <begin position="1237"/>
        <end position="1246"/>
    </location>
</feature>
<feature type="compositionally biased region" description="Low complexity" evidence="9">
    <location>
        <begin position="287"/>
        <end position="304"/>
    </location>
</feature>
<dbReference type="GO" id="GO:0044877">
    <property type="term" value="F:protein-containing complex binding"/>
    <property type="evidence" value="ECO:0007669"/>
    <property type="project" value="TreeGrafter"/>
</dbReference>
<dbReference type="Gene3D" id="2.60.120.10">
    <property type="entry name" value="Jelly Rolls"/>
    <property type="match status" value="1"/>
</dbReference>
<dbReference type="OrthoDB" id="421226at2759"/>
<feature type="region of interest" description="Disordered" evidence="9">
    <location>
        <begin position="1319"/>
        <end position="1364"/>
    </location>
</feature>
<evidence type="ECO:0000256" key="3">
    <source>
        <dbReference type="ARBA" id="ARBA00022692"/>
    </source>
</evidence>
<dbReference type="Proteomes" id="UP000054350">
    <property type="component" value="Unassembled WGS sequence"/>
</dbReference>
<dbReference type="SMART" id="SM00100">
    <property type="entry name" value="cNMP"/>
    <property type="match status" value="1"/>
</dbReference>
<keyword evidence="6 10" id="KW-0472">Membrane</keyword>
<reference evidence="12 13" key="1">
    <citation type="submission" date="2009-11" db="EMBL/GenBank/DDBJ databases">
        <title>Annotation of Allomyces macrogynus ATCC 38327.</title>
        <authorList>
            <consortium name="The Broad Institute Genome Sequencing Platform"/>
            <person name="Russ C."/>
            <person name="Cuomo C."/>
            <person name="Burger G."/>
            <person name="Gray M.W."/>
            <person name="Holland P.W.H."/>
            <person name="King N."/>
            <person name="Lang F.B.F."/>
            <person name="Roger A.J."/>
            <person name="Ruiz-Trillo I."/>
            <person name="Young S.K."/>
            <person name="Zeng Q."/>
            <person name="Gargeya S."/>
            <person name="Fitzgerald M."/>
            <person name="Haas B."/>
            <person name="Abouelleil A."/>
            <person name="Alvarado L."/>
            <person name="Arachchi H.M."/>
            <person name="Berlin A."/>
            <person name="Chapman S.B."/>
            <person name="Gearin G."/>
            <person name="Goldberg J."/>
            <person name="Griggs A."/>
            <person name="Gujja S."/>
            <person name="Hansen M."/>
            <person name="Heiman D."/>
            <person name="Howarth C."/>
            <person name="Larimer J."/>
            <person name="Lui A."/>
            <person name="MacDonald P.J.P."/>
            <person name="McCowen C."/>
            <person name="Montmayeur A."/>
            <person name="Murphy C."/>
            <person name="Neiman D."/>
            <person name="Pearson M."/>
            <person name="Priest M."/>
            <person name="Roberts A."/>
            <person name="Saif S."/>
            <person name="Shea T."/>
            <person name="Sisk P."/>
            <person name="Stolte C."/>
            <person name="Sykes S."/>
            <person name="Wortman J."/>
            <person name="Nusbaum C."/>
            <person name="Birren B."/>
        </authorList>
    </citation>
    <scope>NUCLEOTIDE SEQUENCE [LARGE SCALE GENOMIC DNA]</scope>
    <source>
        <strain evidence="12 13">ATCC 38327</strain>
    </source>
</reference>
<dbReference type="PROSITE" id="PS50042">
    <property type="entry name" value="CNMP_BINDING_3"/>
    <property type="match status" value="1"/>
</dbReference>
<feature type="compositionally biased region" description="Polar residues" evidence="9">
    <location>
        <begin position="462"/>
        <end position="475"/>
    </location>
</feature>
<evidence type="ECO:0000256" key="4">
    <source>
        <dbReference type="ARBA" id="ARBA00022989"/>
    </source>
</evidence>